<keyword evidence="5" id="KW-1185">Reference proteome</keyword>
<dbReference type="SUPFAM" id="SSF52540">
    <property type="entry name" value="P-loop containing nucleoside triphosphate hydrolases"/>
    <property type="match status" value="1"/>
</dbReference>
<dbReference type="Proteomes" id="UP000230750">
    <property type="component" value="Unassembled WGS sequence"/>
</dbReference>
<dbReference type="Gene3D" id="3.40.50.300">
    <property type="entry name" value="P-loop containing nucleotide triphosphate hydrolases"/>
    <property type="match status" value="1"/>
</dbReference>
<dbReference type="STRING" id="307972.A0A2G8JK23"/>
<dbReference type="PANTHER" id="PTHR46312">
    <property type="entry name" value="NACHT DOMAIN-CONTAINING PROTEIN"/>
    <property type="match status" value="1"/>
</dbReference>
<accession>A0A2G8JK23</accession>
<keyword evidence="1" id="KW-0812">Transmembrane</keyword>
<keyword evidence="2" id="KW-0732">Signal</keyword>
<dbReference type="InterPro" id="IPR013783">
    <property type="entry name" value="Ig-like_fold"/>
</dbReference>
<feature type="domain" description="Ig-like" evidence="3">
    <location>
        <begin position="135"/>
        <end position="236"/>
    </location>
</feature>
<dbReference type="Pfam" id="PF05729">
    <property type="entry name" value="NACHT"/>
    <property type="match status" value="1"/>
</dbReference>
<feature type="transmembrane region" description="Helical" evidence="1">
    <location>
        <begin position="478"/>
        <end position="498"/>
    </location>
</feature>
<dbReference type="PANTHER" id="PTHR46312:SF2">
    <property type="entry name" value="NUCLEOTIDE-BINDING OLIGOMERIZATION DOMAIN-CONTAINING PROTEIN 2-LIKE"/>
    <property type="match status" value="1"/>
</dbReference>
<feature type="chain" id="PRO_5013822544" evidence="2">
    <location>
        <begin position="21"/>
        <end position="1135"/>
    </location>
</feature>
<dbReference type="InterPro" id="IPR036179">
    <property type="entry name" value="Ig-like_dom_sf"/>
</dbReference>
<evidence type="ECO:0000259" key="3">
    <source>
        <dbReference type="PROSITE" id="PS50835"/>
    </source>
</evidence>
<dbReference type="PROSITE" id="PS50835">
    <property type="entry name" value="IG_LIKE"/>
    <property type="match status" value="2"/>
</dbReference>
<evidence type="ECO:0000313" key="4">
    <source>
        <dbReference type="EMBL" id="PIK36106.1"/>
    </source>
</evidence>
<feature type="signal peptide" evidence="2">
    <location>
        <begin position="1"/>
        <end position="20"/>
    </location>
</feature>
<evidence type="ECO:0000256" key="1">
    <source>
        <dbReference type="SAM" id="Phobius"/>
    </source>
</evidence>
<dbReference type="EMBL" id="MRZV01001742">
    <property type="protein sequence ID" value="PIK36106.1"/>
    <property type="molecule type" value="Genomic_DNA"/>
</dbReference>
<reference evidence="4 5" key="1">
    <citation type="journal article" date="2017" name="PLoS Biol.">
        <title>The sea cucumber genome provides insights into morphological evolution and visceral regeneration.</title>
        <authorList>
            <person name="Zhang X."/>
            <person name="Sun L."/>
            <person name="Yuan J."/>
            <person name="Sun Y."/>
            <person name="Gao Y."/>
            <person name="Zhang L."/>
            <person name="Li S."/>
            <person name="Dai H."/>
            <person name="Hamel J.F."/>
            <person name="Liu C."/>
            <person name="Yu Y."/>
            <person name="Liu S."/>
            <person name="Lin W."/>
            <person name="Guo K."/>
            <person name="Jin S."/>
            <person name="Xu P."/>
            <person name="Storey K.B."/>
            <person name="Huan P."/>
            <person name="Zhang T."/>
            <person name="Zhou Y."/>
            <person name="Zhang J."/>
            <person name="Lin C."/>
            <person name="Li X."/>
            <person name="Xing L."/>
            <person name="Huo D."/>
            <person name="Sun M."/>
            <person name="Wang L."/>
            <person name="Mercier A."/>
            <person name="Li F."/>
            <person name="Yang H."/>
            <person name="Xiang J."/>
        </authorList>
    </citation>
    <scope>NUCLEOTIDE SEQUENCE [LARGE SCALE GENOMIC DNA]</scope>
    <source>
        <strain evidence="4">Shaxun</strain>
        <tissue evidence="4">Muscle</tissue>
    </source>
</reference>
<dbReference type="Gene3D" id="2.60.40.10">
    <property type="entry name" value="Immunoglobulins"/>
    <property type="match status" value="3"/>
</dbReference>
<dbReference type="AlphaFoldDB" id="A0A2G8JK23"/>
<protein>
    <submittedName>
        <fullName evidence="4">Putative NLR family CARD domain-containing protein 4-like</fullName>
    </submittedName>
</protein>
<name>A0A2G8JK23_STIJA</name>
<keyword evidence="1" id="KW-0472">Membrane</keyword>
<organism evidence="4 5">
    <name type="scientific">Stichopus japonicus</name>
    <name type="common">Sea cucumber</name>
    <dbReference type="NCBI Taxonomy" id="307972"/>
    <lineage>
        <taxon>Eukaryota</taxon>
        <taxon>Metazoa</taxon>
        <taxon>Echinodermata</taxon>
        <taxon>Eleutherozoa</taxon>
        <taxon>Echinozoa</taxon>
        <taxon>Holothuroidea</taxon>
        <taxon>Aspidochirotacea</taxon>
        <taxon>Aspidochirotida</taxon>
        <taxon>Stichopodidae</taxon>
        <taxon>Apostichopus</taxon>
    </lineage>
</organism>
<feature type="domain" description="Ig-like" evidence="3">
    <location>
        <begin position="349"/>
        <end position="455"/>
    </location>
</feature>
<gene>
    <name evidence="4" type="ORF">BSL78_27064</name>
</gene>
<evidence type="ECO:0000256" key="2">
    <source>
        <dbReference type="SAM" id="SignalP"/>
    </source>
</evidence>
<dbReference type="InterPro" id="IPR027417">
    <property type="entry name" value="P-loop_NTPase"/>
</dbReference>
<dbReference type="OrthoDB" id="120976at2759"/>
<evidence type="ECO:0000313" key="5">
    <source>
        <dbReference type="Proteomes" id="UP000230750"/>
    </source>
</evidence>
<keyword evidence="1" id="KW-1133">Transmembrane helix</keyword>
<dbReference type="SUPFAM" id="SSF48726">
    <property type="entry name" value="Immunoglobulin"/>
    <property type="match status" value="3"/>
</dbReference>
<proteinExistence type="predicted"/>
<comment type="caution">
    <text evidence="4">The sequence shown here is derived from an EMBL/GenBank/DDBJ whole genome shotgun (WGS) entry which is preliminary data.</text>
</comment>
<dbReference type="InterPro" id="IPR007111">
    <property type="entry name" value="NACHT_NTPase"/>
</dbReference>
<dbReference type="InterPro" id="IPR007110">
    <property type="entry name" value="Ig-like_dom"/>
</dbReference>
<sequence>MERLAYILFLFIWIPETVQGRDQGWTGCYTPQYAEINQEGYIMCKFPPDFKKIFWYDDASNDDSIPIITRSKNVTGGVGYDSGEYRMFSNGSLIINNVSMDHDRAYKVIYFDQEGLYYVFSVSLAVTVTPIDRRPKIKECGGEDHCLIKASNTSTLTCSLRGSRPLARLQWFKQTDEGLELIPTTIESEFNHNDNRTMNAFSHLELLGYRKNLLVSFVCQAALKNKADFMSTEGLVDMFSINQKVNSSVIYYKINSLANFTCSLDKPKTLLWKVKLRGGKYETLAILQGGMSKVLDKFSGDFLLHTNGTLVAPVVKLSHEGEYVCFTNESTANNILTSWNLTIIVPPSPSQVVVAECPSVYDRQCIIESPGKGTLTCSVSGVRPLVTLEWIVNDESRVTLSGQKLATTASELFDVTLSTEYKLTTDAKCNEVNKLTCAAYGPAESFFQSSHQTILVRVNCSNEESGQTPPKSHANSTFIGIVVIIFIILAVLLLVFVIRGKPKCCRKQDYREVPRQISTGYSKYTRTKFIAEVRQRYENMLNQSNPKVYVPNKLHLRTQDRNWMNRSQGENLKGYENLFKNDKLRNQNVLIEGDTGLGKTTLAFQLIKMWLHKDEDEDVDFDLVIYLSLQNVTSENEYTCIRKQLLSESWDIDDSTIQNIIADVKRVLFIFDDWEQFQNNHCKESFVYKLLVNKQEEKNKVLILTTPSPVGVVFSDEQPIVKIAQFDDEEIHKYLQETLKRRNINDIFERIVDNSNIYELCKIPLFLSVIAPIIEDDMFNIDHAFGATIEDIRDYLHCTDILTCQYLFIFACGLSKDKKLLVPIVRSLLQKEEYYPFPISDCIALCCFEAKPEKLEPSLLSEISASEHRFHIKASDGRNVVNAKAFLIDSCAKEKVEFGSLAITEHVKEIGSDKITLSTGACFELPEIIQSYYIVASKNKITNKDLLALIQGSRRLQILFLYNNSEPEYECAELFETTDLERTLVVWAFCQNEDLTLFTPSSKCKCWTSLEGSLTIKELRKTEMWKNSENQEEIEKEYRMSLKFYKDIGSFLNSRPELDEKWKLQTENYVRGVTTTFTKYVNIWHKVINDLSDQLKSMGNNDFDPEDKDIIVDNPKDFLKLIPSIKKIFLNIHQL</sequence>